<evidence type="ECO:0000256" key="1">
    <source>
        <dbReference type="ARBA" id="ARBA00023015"/>
    </source>
</evidence>
<reference evidence="6 7" key="1">
    <citation type="submission" date="2016-10" db="EMBL/GenBank/DDBJ databases">
        <authorList>
            <person name="de Groot N.N."/>
        </authorList>
    </citation>
    <scope>NUCLEOTIDE SEQUENCE [LARGE SCALE GENOMIC DNA]</scope>
    <source>
        <strain evidence="6 7">DSM 16981</strain>
    </source>
</reference>
<keyword evidence="2" id="KW-0238">DNA-binding</keyword>
<dbReference type="RefSeq" id="WP_091652946.1">
    <property type="nucleotide sequence ID" value="NZ_FNHQ01000047.1"/>
</dbReference>
<dbReference type="EMBL" id="FNHQ01000047">
    <property type="protein sequence ID" value="SDN42037.1"/>
    <property type="molecule type" value="Genomic_DNA"/>
</dbReference>
<feature type="domain" description="IclR-ED" evidence="5">
    <location>
        <begin position="72"/>
        <end position="252"/>
    </location>
</feature>
<evidence type="ECO:0000259" key="5">
    <source>
        <dbReference type="PROSITE" id="PS51078"/>
    </source>
</evidence>
<name>A0A1H0B8Q3_9FIRM</name>
<dbReference type="SUPFAM" id="SSF55781">
    <property type="entry name" value="GAF domain-like"/>
    <property type="match status" value="1"/>
</dbReference>
<keyword evidence="3" id="KW-0804">Transcription</keyword>
<accession>A0A1H0B8Q3</accession>
<dbReference type="Proteomes" id="UP000199309">
    <property type="component" value="Unassembled WGS sequence"/>
</dbReference>
<dbReference type="InterPro" id="IPR036390">
    <property type="entry name" value="WH_DNA-bd_sf"/>
</dbReference>
<evidence type="ECO:0000313" key="7">
    <source>
        <dbReference type="Proteomes" id="UP000199309"/>
    </source>
</evidence>
<dbReference type="Gene3D" id="3.30.450.40">
    <property type="match status" value="1"/>
</dbReference>
<dbReference type="InterPro" id="IPR014757">
    <property type="entry name" value="Tscrpt_reg_IclR_C"/>
</dbReference>
<gene>
    <name evidence="6" type="ORF">SAMN05660299_02694</name>
</gene>
<dbReference type="InterPro" id="IPR050707">
    <property type="entry name" value="HTH_MetabolicPath_Reg"/>
</dbReference>
<protein>
    <submittedName>
        <fullName evidence="6">Transcriptional regulator, IclR family</fullName>
    </submittedName>
</protein>
<dbReference type="InterPro" id="IPR005471">
    <property type="entry name" value="Tscrpt_reg_IclR_N"/>
</dbReference>
<proteinExistence type="predicted"/>
<dbReference type="PANTHER" id="PTHR30136:SF7">
    <property type="entry name" value="HTH-TYPE TRANSCRIPTIONAL REGULATOR KDGR-RELATED"/>
    <property type="match status" value="1"/>
</dbReference>
<dbReference type="STRING" id="349095.SAMN05660299_02694"/>
<dbReference type="GO" id="GO:0003677">
    <property type="term" value="F:DNA binding"/>
    <property type="evidence" value="ECO:0007669"/>
    <property type="project" value="UniProtKB-KW"/>
</dbReference>
<dbReference type="Pfam" id="PF01614">
    <property type="entry name" value="IclR_C"/>
    <property type="match status" value="1"/>
</dbReference>
<dbReference type="Gene3D" id="1.10.10.10">
    <property type="entry name" value="Winged helix-like DNA-binding domain superfamily/Winged helix DNA-binding domain"/>
    <property type="match status" value="1"/>
</dbReference>
<dbReference type="SUPFAM" id="SSF46785">
    <property type="entry name" value="Winged helix' DNA-binding domain"/>
    <property type="match status" value="1"/>
</dbReference>
<evidence type="ECO:0000256" key="3">
    <source>
        <dbReference type="ARBA" id="ARBA00023163"/>
    </source>
</evidence>
<feature type="domain" description="HTH iclR-type" evidence="4">
    <location>
        <begin position="11"/>
        <end position="71"/>
    </location>
</feature>
<organism evidence="6 7">
    <name type="scientific">Megasphaera paucivorans</name>
    <dbReference type="NCBI Taxonomy" id="349095"/>
    <lineage>
        <taxon>Bacteria</taxon>
        <taxon>Bacillati</taxon>
        <taxon>Bacillota</taxon>
        <taxon>Negativicutes</taxon>
        <taxon>Veillonellales</taxon>
        <taxon>Veillonellaceae</taxon>
        <taxon>Megasphaera</taxon>
    </lineage>
</organism>
<dbReference type="AlphaFoldDB" id="A0A1H0B8Q3"/>
<dbReference type="SMART" id="SM00346">
    <property type="entry name" value="HTH_ICLR"/>
    <property type="match status" value="1"/>
</dbReference>
<dbReference type="InterPro" id="IPR036388">
    <property type="entry name" value="WH-like_DNA-bd_sf"/>
</dbReference>
<evidence type="ECO:0000313" key="6">
    <source>
        <dbReference type="EMBL" id="SDN42037.1"/>
    </source>
</evidence>
<dbReference type="OrthoDB" id="9791752at2"/>
<keyword evidence="1" id="KW-0805">Transcription regulation</keyword>
<keyword evidence="7" id="KW-1185">Reference proteome</keyword>
<evidence type="ECO:0000256" key="2">
    <source>
        <dbReference type="ARBA" id="ARBA00023125"/>
    </source>
</evidence>
<dbReference type="PROSITE" id="PS51078">
    <property type="entry name" value="ICLR_ED"/>
    <property type="match status" value="1"/>
</dbReference>
<dbReference type="PROSITE" id="PS51077">
    <property type="entry name" value="HTH_ICLR"/>
    <property type="match status" value="1"/>
</dbReference>
<evidence type="ECO:0000259" key="4">
    <source>
        <dbReference type="PROSITE" id="PS51077"/>
    </source>
</evidence>
<dbReference type="GO" id="GO:0003700">
    <property type="term" value="F:DNA-binding transcription factor activity"/>
    <property type="evidence" value="ECO:0007669"/>
    <property type="project" value="TreeGrafter"/>
</dbReference>
<dbReference type="GO" id="GO:0045892">
    <property type="term" value="P:negative regulation of DNA-templated transcription"/>
    <property type="evidence" value="ECO:0007669"/>
    <property type="project" value="TreeGrafter"/>
</dbReference>
<dbReference type="InterPro" id="IPR029016">
    <property type="entry name" value="GAF-like_dom_sf"/>
</dbReference>
<sequence>MAEKKDRKYILQSVENALSILDLLCEHQELSVNEVAKYMGLGKSTAFRLLTTLCYKNFVVKDDKAYYSLSVKFAGIWKIISDRSMLIQQIHPFLVNLSAKTGETSHLVIWNSDSEIIFIDKVIAPATIRMDSMVGLTRLAHTTGTGKVLLANSTQLFINQYLSTTPFIKMTPYTISSKETLLSELENVRQQGYSCDNEESEVGLTCFSVPIFSMNKAIAAISTSGPTHRMNTKKEMLIQSLKSIAKNIEISI</sequence>
<dbReference type="PANTHER" id="PTHR30136">
    <property type="entry name" value="HELIX-TURN-HELIX TRANSCRIPTIONAL REGULATOR, ICLR FAMILY"/>
    <property type="match status" value="1"/>
</dbReference>
<dbReference type="Pfam" id="PF09339">
    <property type="entry name" value="HTH_IclR"/>
    <property type="match status" value="1"/>
</dbReference>